<evidence type="ECO:0008006" key="3">
    <source>
        <dbReference type="Google" id="ProtNLM"/>
    </source>
</evidence>
<gene>
    <name evidence="1" type="ordered locus">SVI_1158</name>
</gene>
<protein>
    <recommendedName>
        <fullName evidence="3">Transposase DDE domain-containing protein</fullName>
    </recommendedName>
</protein>
<accession>D4ZHI0</accession>
<dbReference type="EMBL" id="AP011177">
    <property type="protein sequence ID" value="BAJ01129.1"/>
    <property type="molecule type" value="Genomic_DNA"/>
</dbReference>
<evidence type="ECO:0000313" key="2">
    <source>
        <dbReference type="Proteomes" id="UP000002350"/>
    </source>
</evidence>
<dbReference type="KEGG" id="svo:SVI_1158"/>
<evidence type="ECO:0000313" key="1">
    <source>
        <dbReference type="EMBL" id="BAJ01129.1"/>
    </source>
</evidence>
<dbReference type="Proteomes" id="UP000002350">
    <property type="component" value="Chromosome"/>
</dbReference>
<dbReference type="AlphaFoldDB" id="D4ZHI0"/>
<reference evidence="2" key="1">
    <citation type="journal article" date="2010" name="Mol. Biosyst.">
        <title>Complete genome sequence and comparative analysis of Shewanella violacea, a psychrophilic and piezophilic bacterium from deep sea floor sediments.</title>
        <authorList>
            <person name="Aono E."/>
            <person name="Baba T."/>
            <person name="Ara T."/>
            <person name="Nishi T."/>
            <person name="Nakamichi T."/>
            <person name="Inamoto E."/>
            <person name="Toyonaga H."/>
            <person name="Hasegawa M."/>
            <person name="Takai Y."/>
            <person name="Okumura Y."/>
            <person name="Baba M."/>
            <person name="Tomita M."/>
            <person name="Kato C."/>
            <person name="Oshima T."/>
            <person name="Nakasone K."/>
            <person name="Mori H."/>
        </authorList>
    </citation>
    <scope>NUCLEOTIDE SEQUENCE [LARGE SCALE GENOMIC DNA]</scope>
    <source>
        <strain evidence="2">JCM 10179 / CIP 106290 / LMG 19151 / DSS12</strain>
    </source>
</reference>
<dbReference type="HOGENOM" id="CLU_2275535_0_0_6"/>
<keyword evidence="2" id="KW-1185">Reference proteome</keyword>
<organism evidence="1 2">
    <name type="scientific">Shewanella violacea (strain JCM 10179 / CIP 106290 / LMG 19151 / DSS12)</name>
    <dbReference type="NCBI Taxonomy" id="637905"/>
    <lineage>
        <taxon>Bacteria</taxon>
        <taxon>Pseudomonadati</taxon>
        <taxon>Pseudomonadota</taxon>
        <taxon>Gammaproteobacteria</taxon>
        <taxon>Alteromonadales</taxon>
        <taxon>Shewanellaceae</taxon>
        <taxon>Shewanella</taxon>
    </lineage>
</organism>
<name>D4ZHI0_SHEVD</name>
<sequence>MLPIEKDEMGDPEIHYTRVYRRFRFWEAHNLFDRIFEGTVLQLHKSVLLDTSIIHGDGTTTERVFAWEDKFKRLLLRFERLSHLHYALKTLAYSMINLRHFC</sequence>
<proteinExistence type="predicted"/>